<dbReference type="InterPro" id="IPR046947">
    <property type="entry name" value="LytR-like"/>
</dbReference>
<dbReference type="SMART" id="SM00448">
    <property type="entry name" value="REC"/>
    <property type="match status" value="1"/>
</dbReference>
<evidence type="ECO:0000259" key="2">
    <source>
        <dbReference type="PROSITE" id="PS50930"/>
    </source>
</evidence>
<proteinExistence type="predicted"/>
<reference evidence="3" key="1">
    <citation type="journal article" date="2021" name="Proc. Natl. Acad. Sci. U.S.A.">
        <title>A Catalog of Tens of Thousands of Viruses from Human Metagenomes Reveals Hidden Associations with Chronic Diseases.</title>
        <authorList>
            <person name="Tisza M.J."/>
            <person name="Buck C.B."/>
        </authorList>
    </citation>
    <scope>NUCLEOTIDE SEQUENCE</scope>
    <source>
        <strain evidence="3">Ctr1v16</strain>
    </source>
</reference>
<dbReference type="PROSITE" id="PS50930">
    <property type="entry name" value="HTH_LYTTR"/>
    <property type="match status" value="1"/>
</dbReference>
<organism evidence="3">
    <name type="scientific">virus sp. ctr1v16</name>
    <dbReference type="NCBI Taxonomy" id="2825823"/>
    <lineage>
        <taxon>Viruses</taxon>
    </lineage>
</organism>
<evidence type="ECO:0000259" key="1">
    <source>
        <dbReference type="PROSITE" id="PS50110"/>
    </source>
</evidence>
<dbReference type="SMART" id="SM00850">
    <property type="entry name" value="LytTR"/>
    <property type="match status" value="1"/>
</dbReference>
<dbReference type="EMBL" id="BK059133">
    <property type="protein sequence ID" value="DAE33309.1"/>
    <property type="molecule type" value="Genomic_DNA"/>
</dbReference>
<dbReference type="InterPro" id="IPR011006">
    <property type="entry name" value="CheY-like_superfamily"/>
</dbReference>
<dbReference type="PROSITE" id="PS50110">
    <property type="entry name" value="RESPONSE_REGULATORY"/>
    <property type="match status" value="1"/>
</dbReference>
<dbReference type="Gene3D" id="3.40.50.2300">
    <property type="match status" value="1"/>
</dbReference>
<evidence type="ECO:0000313" key="3">
    <source>
        <dbReference type="EMBL" id="DAE33309.1"/>
    </source>
</evidence>
<sequence>MAKIAFCDDDVSVLAEMQRLMEQYCAERDCKIEYNIFNHPFDLVAEIEKGNRYDILFMDVLMPGENGIEAATEIRKYDKNVKIIFVTSSSEFAVQSYVIGAYYYQLKPIWTESFFRLLDSVLAACKKEEETSLILRCKSGITRIDIKTLEYCEVIHRTLIFHLNTGKVLESAGSMDELVKQLSTYPFFHRPHRSYLVNLEYVQNITFRGITMSSLAEIPIPRGKYNEVKDAFLEYAFQNRQVMI</sequence>
<dbReference type="Pfam" id="PF04397">
    <property type="entry name" value="LytTR"/>
    <property type="match status" value="1"/>
</dbReference>
<dbReference type="InterPro" id="IPR007492">
    <property type="entry name" value="LytTR_DNA-bd_dom"/>
</dbReference>
<dbReference type="SUPFAM" id="SSF52172">
    <property type="entry name" value="CheY-like"/>
    <property type="match status" value="1"/>
</dbReference>
<dbReference type="PANTHER" id="PTHR37299:SF1">
    <property type="entry name" value="STAGE 0 SPORULATION PROTEIN A HOMOLOG"/>
    <property type="match status" value="1"/>
</dbReference>
<feature type="domain" description="Response regulatory" evidence="1">
    <location>
        <begin position="3"/>
        <end position="122"/>
    </location>
</feature>
<dbReference type="Pfam" id="PF00072">
    <property type="entry name" value="Response_reg"/>
    <property type="match status" value="1"/>
</dbReference>
<dbReference type="Gene3D" id="2.40.50.1020">
    <property type="entry name" value="LytTr DNA-binding domain"/>
    <property type="match status" value="1"/>
</dbReference>
<dbReference type="GO" id="GO:0003677">
    <property type="term" value="F:DNA binding"/>
    <property type="evidence" value="ECO:0007669"/>
    <property type="project" value="InterPro"/>
</dbReference>
<feature type="domain" description="HTH LytTR-type" evidence="2">
    <location>
        <begin position="133"/>
        <end position="234"/>
    </location>
</feature>
<protein>
    <submittedName>
        <fullName evidence="3">Response regulator</fullName>
    </submittedName>
</protein>
<dbReference type="InterPro" id="IPR001789">
    <property type="entry name" value="Sig_transdc_resp-reg_receiver"/>
</dbReference>
<dbReference type="PANTHER" id="PTHR37299">
    <property type="entry name" value="TRANSCRIPTIONAL REGULATOR-RELATED"/>
    <property type="match status" value="1"/>
</dbReference>
<name>A0A8S5RQF4_9VIRU</name>
<accession>A0A8S5RQF4</accession>
<dbReference type="GO" id="GO:0000156">
    <property type="term" value="F:phosphorelay response regulator activity"/>
    <property type="evidence" value="ECO:0007669"/>
    <property type="project" value="InterPro"/>
</dbReference>